<feature type="transmembrane region" description="Helical" evidence="1">
    <location>
        <begin position="5"/>
        <end position="23"/>
    </location>
</feature>
<dbReference type="Proteomes" id="UP000598971">
    <property type="component" value="Unassembled WGS sequence"/>
</dbReference>
<name>A0A8J8FFL6_9BACT</name>
<proteinExistence type="predicted"/>
<keyword evidence="1" id="KW-1133">Transmembrane helix</keyword>
<gene>
    <name evidence="2" type="ORF">GD597_13680</name>
</gene>
<evidence type="ECO:0008006" key="4">
    <source>
        <dbReference type="Google" id="ProtNLM"/>
    </source>
</evidence>
<dbReference type="EMBL" id="WHPF01000009">
    <property type="protein sequence ID" value="NNV56517.1"/>
    <property type="molecule type" value="Genomic_DNA"/>
</dbReference>
<evidence type="ECO:0000313" key="2">
    <source>
        <dbReference type="EMBL" id="NNV56517.1"/>
    </source>
</evidence>
<protein>
    <recommendedName>
        <fullName evidence="4">Bacterial transcription activator effector binding domain-containing protein</fullName>
    </recommendedName>
</protein>
<evidence type="ECO:0000256" key="1">
    <source>
        <dbReference type="SAM" id="Phobius"/>
    </source>
</evidence>
<dbReference type="InterPro" id="IPR011256">
    <property type="entry name" value="Reg_factor_effector_dom_sf"/>
</dbReference>
<dbReference type="AlphaFoldDB" id="A0A8J8FFL6"/>
<keyword evidence="3" id="KW-1185">Reference proteome</keyword>
<evidence type="ECO:0000313" key="3">
    <source>
        <dbReference type="Proteomes" id="UP000598971"/>
    </source>
</evidence>
<dbReference type="Gene3D" id="3.20.80.10">
    <property type="entry name" value="Regulatory factor, effector binding domain"/>
    <property type="match status" value="1"/>
</dbReference>
<keyword evidence="1" id="KW-0472">Membrane</keyword>
<comment type="caution">
    <text evidence="2">The sequence shown here is derived from an EMBL/GenBank/DDBJ whole genome shotgun (WGS) entry which is preliminary data.</text>
</comment>
<dbReference type="RefSeq" id="WP_171608458.1">
    <property type="nucleotide sequence ID" value="NZ_WHPF01000009.1"/>
</dbReference>
<organism evidence="2 3">
    <name type="scientific">Limnovirga soli</name>
    <dbReference type="NCBI Taxonomy" id="2656915"/>
    <lineage>
        <taxon>Bacteria</taxon>
        <taxon>Pseudomonadati</taxon>
        <taxon>Bacteroidota</taxon>
        <taxon>Chitinophagia</taxon>
        <taxon>Chitinophagales</taxon>
        <taxon>Chitinophagaceae</taxon>
        <taxon>Limnovirga</taxon>
    </lineage>
</organism>
<reference evidence="2" key="1">
    <citation type="submission" date="2019-10" db="EMBL/GenBank/DDBJ databases">
        <title>Draft genome sequence of Panacibacter sp. KCS-6.</title>
        <authorList>
            <person name="Yim K.J."/>
        </authorList>
    </citation>
    <scope>NUCLEOTIDE SEQUENCE</scope>
    <source>
        <strain evidence="2">KCS-6</strain>
    </source>
</reference>
<keyword evidence="1" id="KW-0812">Transmembrane</keyword>
<sequence>MKKWLLVIGGIIVLFFAGLYILIPSQFDIVETVKVNCPHSAVKRMIDNPSTWSKWWPGENTKPDKLTDTSATYTINGLTVDIVTGKYNAAGVNINSGDDTYKGALILLPLTADSVMMQWKCSMPASNNPFTRLSQYFSYDNAGNSVAEVLAKLHVFLENNLNIYGINITQGRVSDTLLISTKKVFDHYPTVTDRAAMIESVKNFMATRGISQTHYPMTNAMKLDSTHYEAMVAIPINKPTDNSGAFIIKRMPPGKILITDPVKGGLAQIEEAFTQINYYVKDYQRLAPAIPFESWEVDRNMEKDTSKWVTRIYYPVF</sequence>
<accession>A0A8J8FFL6</accession>